<gene>
    <name evidence="2" type="ORF">H7F49_19165</name>
</gene>
<dbReference type="InterPro" id="IPR021720">
    <property type="entry name" value="Malectin_dom"/>
</dbReference>
<sequence length="432" mass="46991">GTPPDPLPLLRELDQLARALDPSRPSALATCCEGRAFDPGVEVPITAPVVQLGGTNRYYGWYYGKPTDLGPALDALRAARPWQPLALTEYGAGGAITLHTDNPLASPPDSRGRKQPEEVESLVHEINWRQIRERPWLGASWLWVAFDFATTVRREGDADDINTKGLVTYDRRTRKDVYYFYKANWTQTPTVHITGRRYVDRAYPVTDVKVYTNAAAPRLTLNGQPVAGTPHCDNGTCVWPDVRLAPGRNVLVATGLFAGKAVSDRVEWQLDLAQARAIRIDAGALLAAKGSTGRFGSDNFFTGGEAASLDKPADYGKPEVPTPITGTPDRDVAATYRRGTFAYRVPLANGRYRVRLTFVEPAAKPGERVFDVVANGKTLVAGLDVAAQAGAPLTCVQREAMVEVRDGPLKLDFRPARGEAIVSAVEIEPEGS</sequence>
<dbReference type="PANTHER" id="PTHR42732:SF1">
    <property type="entry name" value="BETA-MANNOSIDASE"/>
    <property type="match status" value="1"/>
</dbReference>
<dbReference type="SUPFAM" id="SSF49785">
    <property type="entry name" value="Galactose-binding domain-like"/>
    <property type="match status" value="1"/>
</dbReference>
<dbReference type="InterPro" id="IPR051913">
    <property type="entry name" value="GH2_Domain-Containing"/>
</dbReference>
<dbReference type="Gene3D" id="2.60.40.10">
    <property type="entry name" value="Immunoglobulins"/>
    <property type="match status" value="1"/>
</dbReference>
<dbReference type="Gene3D" id="3.20.20.80">
    <property type="entry name" value="Glycosidases"/>
    <property type="match status" value="1"/>
</dbReference>
<organism evidence="2 3">
    <name type="scientific">Novosphingobium aerophilum</name>
    <dbReference type="NCBI Taxonomy" id="2839843"/>
    <lineage>
        <taxon>Bacteria</taxon>
        <taxon>Pseudomonadati</taxon>
        <taxon>Pseudomonadota</taxon>
        <taxon>Alphaproteobacteria</taxon>
        <taxon>Sphingomonadales</taxon>
        <taxon>Sphingomonadaceae</taxon>
        <taxon>Novosphingobium</taxon>
    </lineage>
</organism>
<accession>A0A7X1FC38</accession>
<dbReference type="PANTHER" id="PTHR42732">
    <property type="entry name" value="BETA-GALACTOSIDASE"/>
    <property type="match status" value="1"/>
</dbReference>
<dbReference type="InterPro" id="IPR013783">
    <property type="entry name" value="Ig-like_fold"/>
</dbReference>
<dbReference type="GO" id="GO:0016787">
    <property type="term" value="F:hydrolase activity"/>
    <property type="evidence" value="ECO:0007669"/>
    <property type="project" value="UniProtKB-KW"/>
</dbReference>
<dbReference type="InterPro" id="IPR017853">
    <property type="entry name" value="GH"/>
</dbReference>
<feature type="non-terminal residue" evidence="2">
    <location>
        <position position="1"/>
    </location>
</feature>
<proteinExistence type="predicted"/>
<protein>
    <submittedName>
        <fullName evidence="2">Glycoside hydrolase family 2</fullName>
    </submittedName>
</protein>
<reference evidence="2 3" key="1">
    <citation type="submission" date="2020-08" db="EMBL/GenBank/DDBJ databases">
        <title>The genome sequence of Novosphingobium flavum 4Y4.</title>
        <authorList>
            <person name="Liu Y."/>
        </authorList>
    </citation>
    <scope>NUCLEOTIDE SEQUENCE [LARGE SCALE GENOMIC DNA]</scope>
    <source>
        <strain evidence="2 3">4Y4</strain>
    </source>
</reference>
<feature type="domain" description="Malectin" evidence="1">
    <location>
        <begin position="278"/>
        <end position="414"/>
    </location>
</feature>
<keyword evidence="3" id="KW-1185">Reference proteome</keyword>
<dbReference type="Gene3D" id="2.60.120.430">
    <property type="entry name" value="Galactose-binding lectin"/>
    <property type="match status" value="1"/>
</dbReference>
<dbReference type="RefSeq" id="WP_268958998.1">
    <property type="nucleotide sequence ID" value="NZ_JACLAU010000100.1"/>
</dbReference>
<dbReference type="InterPro" id="IPR008979">
    <property type="entry name" value="Galactose-bd-like_sf"/>
</dbReference>
<dbReference type="AlphaFoldDB" id="A0A7X1FC38"/>
<dbReference type="Pfam" id="PF11721">
    <property type="entry name" value="Malectin"/>
    <property type="match status" value="1"/>
</dbReference>
<dbReference type="EMBL" id="JACLAU010000100">
    <property type="protein sequence ID" value="MBC2653789.1"/>
    <property type="molecule type" value="Genomic_DNA"/>
</dbReference>
<name>A0A7X1FC38_9SPHN</name>
<dbReference type="Proteomes" id="UP000520156">
    <property type="component" value="Unassembled WGS sequence"/>
</dbReference>
<evidence type="ECO:0000259" key="1">
    <source>
        <dbReference type="Pfam" id="PF11721"/>
    </source>
</evidence>
<dbReference type="SUPFAM" id="SSF51445">
    <property type="entry name" value="(Trans)glycosidases"/>
    <property type="match status" value="1"/>
</dbReference>
<keyword evidence="2" id="KW-0378">Hydrolase</keyword>
<evidence type="ECO:0000313" key="2">
    <source>
        <dbReference type="EMBL" id="MBC2653789.1"/>
    </source>
</evidence>
<comment type="caution">
    <text evidence="2">The sequence shown here is derived from an EMBL/GenBank/DDBJ whole genome shotgun (WGS) entry which is preliminary data.</text>
</comment>
<evidence type="ECO:0000313" key="3">
    <source>
        <dbReference type="Proteomes" id="UP000520156"/>
    </source>
</evidence>